<feature type="region of interest" description="Disordered" evidence="1">
    <location>
        <begin position="116"/>
        <end position="173"/>
    </location>
</feature>
<dbReference type="HOGENOM" id="CLU_1547116_0_0_1"/>
<evidence type="ECO:0000313" key="2">
    <source>
        <dbReference type="EMBL" id="EEH03461.1"/>
    </source>
</evidence>
<dbReference type="RefSeq" id="XP_045283942.1">
    <property type="nucleotide sequence ID" value="XM_045435450.1"/>
</dbReference>
<sequence length="173" mass="18959">MPEALILDCVSPSRVYLLKRSTQIHGTWAAYFLLGKIAARLCCCRCGSTWYATQYGPYTVTKPEDYPGESDSIHAPQLAVYSCYLAKGGANDFASFDCAPVGIWCGWGKSHHKDPDFERNKEIGRGIPPREFPPRDGEGRGGAPSAQELPETSESQKGGKQEKLNMTAIVLKS</sequence>
<evidence type="ECO:0000256" key="1">
    <source>
        <dbReference type="SAM" id="MobiDB-lite"/>
    </source>
</evidence>
<accession>C0NZ21</accession>
<organism evidence="2 3">
    <name type="scientific">Ajellomyces capsulatus (strain G186AR / H82 / ATCC MYA-2454 / RMSCC 2432)</name>
    <name type="common">Darling's disease fungus</name>
    <name type="synonym">Histoplasma capsulatum</name>
    <dbReference type="NCBI Taxonomy" id="447093"/>
    <lineage>
        <taxon>Eukaryota</taxon>
        <taxon>Fungi</taxon>
        <taxon>Dikarya</taxon>
        <taxon>Ascomycota</taxon>
        <taxon>Pezizomycotina</taxon>
        <taxon>Eurotiomycetes</taxon>
        <taxon>Eurotiomycetidae</taxon>
        <taxon>Onygenales</taxon>
        <taxon>Ajellomycetaceae</taxon>
        <taxon>Histoplasma</taxon>
    </lineage>
</organism>
<evidence type="ECO:0000313" key="3">
    <source>
        <dbReference type="Proteomes" id="UP000001631"/>
    </source>
</evidence>
<keyword evidence="3" id="KW-1185">Reference proteome</keyword>
<dbReference type="AlphaFoldDB" id="C0NZ21"/>
<dbReference type="InParanoid" id="C0NZ21"/>
<dbReference type="EMBL" id="GG663377">
    <property type="protein sequence ID" value="EEH03461.1"/>
    <property type="molecule type" value="Genomic_DNA"/>
</dbReference>
<name>C0NZ21_AJECG</name>
<reference evidence="2" key="1">
    <citation type="submission" date="2009-02" db="EMBL/GenBank/DDBJ databases">
        <title>The Genome Sequence of Ajellomyces capsulatus strain G186AR.</title>
        <authorList>
            <consortium name="The Broad Institute Genome Sequencing Platform"/>
            <person name="Champion M."/>
            <person name="Cuomo C."/>
            <person name="Ma L.-J."/>
            <person name="Henn M.R."/>
            <person name="Sil A."/>
            <person name="Goldman B."/>
            <person name="Young S.K."/>
            <person name="Kodira C.D."/>
            <person name="Zeng Q."/>
            <person name="Koehrsen M."/>
            <person name="Alvarado L."/>
            <person name="Berlin A."/>
            <person name="Borenstein D."/>
            <person name="Chen Z."/>
            <person name="Engels R."/>
            <person name="Freedman E."/>
            <person name="Gellesch M."/>
            <person name="Goldberg J."/>
            <person name="Griggs A."/>
            <person name="Gujja S."/>
            <person name="Heiman D."/>
            <person name="Hepburn T."/>
            <person name="Howarth C."/>
            <person name="Jen D."/>
            <person name="Larson L."/>
            <person name="Lewis B."/>
            <person name="Mehta T."/>
            <person name="Park D."/>
            <person name="Pearson M."/>
            <person name="Roberts A."/>
            <person name="Saif S."/>
            <person name="Shea T."/>
            <person name="Shenoy N."/>
            <person name="Sisk P."/>
            <person name="Stolte C."/>
            <person name="Sykes S."/>
            <person name="Walk T."/>
            <person name="White J."/>
            <person name="Yandava C."/>
            <person name="Klein B."/>
            <person name="McEwen J.G."/>
            <person name="Puccia R."/>
            <person name="Goldman G.H."/>
            <person name="Felipe M.S."/>
            <person name="Nino-Vega G."/>
            <person name="San-Blas G."/>
            <person name="Taylor J."/>
            <person name="Mendoza L."/>
            <person name="Galagan J."/>
            <person name="Nusbaum C."/>
            <person name="Birren B."/>
        </authorList>
    </citation>
    <scope>NUCLEOTIDE SEQUENCE</scope>
    <source>
        <strain evidence="2">G186AR</strain>
    </source>
</reference>
<protein>
    <submittedName>
        <fullName evidence="2">Uncharacterized protein</fullName>
    </submittedName>
</protein>
<proteinExistence type="predicted"/>
<dbReference type="Proteomes" id="UP000001631">
    <property type="component" value="Unassembled WGS sequence"/>
</dbReference>
<dbReference type="GeneID" id="69041417"/>
<gene>
    <name evidence="2" type="ORF">HCBG_08401</name>
</gene>